<dbReference type="InterPro" id="IPR002885">
    <property type="entry name" value="PPR_rpt"/>
</dbReference>
<dbReference type="InterPro" id="IPR013320">
    <property type="entry name" value="ConA-like_dom_sf"/>
</dbReference>
<dbReference type="InterPro" id="IPR050551">
    <property type="entry name" value="Fructan_Metab_Enzymes"/>
</dbReference>
<reference evidence="10" key="1">
    <citation type="submission" date="2019-07" db="EMBL/GenBank/DDBJ databases">
        <authorList>
            <person name="Dittberner H."/>
        </authorList>
    </citation>
    <scope>NUCLEOTIDE SEQUENCE [LARGE SCALE GENOMIC DNA]</scope>
</reference>
<dbReference type="Gene3D" id="1.25.40.10">
    <property type="entry name" value="Tetratricopeptide repeat domain"/>
    <property type="match status" value="3"/>
</dbReference>
<dbReference type="Pfam" id="PF20431">
    <property type="entry name" value="E_motif"/>
    <property type="match status" value="1"/>
</dbReference>
<dbReference type="CDD" id="cd18624">
    <property type="entry name" value="GH32_Fruct1-like"/>
    <property type="match status" value="1"/>
</dbReference>
<dbReference type="Pfam" id="PF13041">
    <property type="entry name" value="PPR_2"/>
    <property type="match status" value="2"/>
</dbReference>
<dbReference type="FunFam" id="2.115.10.20:FF:000001">
    <property type="entry name" value="Beta-fructofuranosidase, insoluble isoenzyme CWINV1"/>
    <property type="match status" value="1"/>
</dbReference>
<evidence type="ECO:0000259" key="9">
    <source>
        <dbReference type="Pfam" id="PF14432"/>
    </source>
</evidence>
<dbReference type="NCBIfam" id="TIGR00756">
    <property type="entry name" value="PPR"/>
    <property type="match status" value="5"/>
</dbReference>
<feature type="repeat" description="PPR" evidence="6">
    <location>
        <begin position="216"/>
        <end position="250"/>
    </location>
</feature>
<dbReference type="InterPro" id="IPR011990">
    <property type="entry name" value="TPR-like_helical_dom_sf"/>
</dbReference>
<keyword evidence="4" id="KW-0378">Hydrolase</keyword>
<dbReference type="InterPro" id="IPR023296">
    <property type="entry name" value="Glyco_hydro_beta-prop_sf"/>
</dbReference>
<dbReference type="Pfam" id="PF12854">
    <property type="entry name" value="PPR_1"/>
    <property type="match status" value="1"/>
</dbReference>
<dbReference type="Gene3D" id="2.60.120.560">
    <property type="entry name" value="Exo-inulinase, domain 1"/>
    <property type="match status" value="1"/>
</dbReference>
<dbReference type="OrthoDB" id="185373at2759"/>
<dbReference type="InterPro" id="IPR001362">
    <property type="entry name" value="Glyco_hydro_32"/>
</dbReference>
<feature type="repeat" description="PPR" evidence="6">
    <location>
        <begin position="352"/>
        <end position="386"/>
    </location>
</feature>
<dbReference type="AlphaFoldDB" id="A0A565BVV7"/>
<dbReference type="InterPro" id="IPR046848">
    <property type="entry name" value="E_motif"/>
</dbReference>
<sequence length="1190" mass="134496">MLNNLRVRFLQFSRNTTKLRFSTCSVSYTVSDDFHEQSSSLSESSHISVSKDTGDYISAILSCKNVIDIGKIHAQVIVNGFLQELTIANKLLYIYAQYRAISDAEELFEEMSVKDSVSWSVMVGGFAKTGDFFNCLRVFSQIVRLRLNLDNYTLPIVIRACREKKDVVVGRLIHEVALKSGMDLDFYVCAALVDMYAKCGMIDDACKLFDGMPRRDLVTWTVMIGAYADSGRPDESWVLFERMRNEGVVPDRVAIVTIVNACAKLGVLHKAVILSDYIRLMNVPFGVVLGTALIDMHAKCGNVDAAREVFESMKERNVISWSSMIAAYGYHGKATEALELFQMMLDRRLSPNEITFVSLLNACSHAGFVEEGLKIFDLMPVYGIRPNVKHYSCMIDLLGRAGRLDEASNLIETMSVEKDETLWGSFLGACRIHKNVEMAEKAAISLLELQPQNPGHYILLSNIYANDGKWEEVAKIRNLMNQRGLKKFPGYTWIEADNTTHKFKVGDRTHPMSKEIYESLRNLTEKLEKAGYVPDTNFVLHDVDEKVKVGMLSLHSEKLALAFGLISTPDGSLLRITKNLRVCGDCHSFFKFASLVTRREVIVRDANRFHCFKEGSCSCGDYCNNGVDALHNVYKRLQSKSTSLEVVSPLHRTAFHFQPPRHWINGPMVYKGVYHLFYQYNPKGAVWGNIVWAHSVSKDLINWEALEPAIYPSKWFDINGTWSGSATHVPGKGPVILYTGITENQTQIQNYAIPQDLSDPYLKKWIKPDDNPIVRPGHGENGSAFRDPTTAWFNKKDGYWRMLVGSKKKHRGIAYMYKSRDFKKWVKTKRPIHSRKATGMWECPDFFPVSISNKTGLDFSYDGPNIKHVLKVSLDLTRYEYYTLGKYDTKKDRYRPDGTTPDGWDGLRYDYGNFYASKTFFDDMNKRRILWGWANESDTVQDDTLKGWAGVQLIPRTILLDSSGKQLVFWPIEEIESLRGKNVQMKNKKMEMGQRFEVQGITPAQVDVDVTFNVGSLEKAEKFDPSFATKPLELCDMKGSNVTGGVGPFGLITLATSDLEEYTPVFFRVFKDATTNKPKVLMCSDAKPSTLKRDTGSDQKERMYKPSFAGFVDVDLADGKISLRSLIDHSVVESFGAKGKTVITSRVYPTKAVGDKAHLFVFNNGSQPVTVESLNAWNMQKPMKMNQGAQ</sequence>
<dbReference type="SUPFAM" id="SSF49899">
    <property type="entry name" value="Concanavalin A-like lectins/glucanases"/>
    <property type="match status" value="1"/>
</dbReference>
<evidence type="ECO:0000259" key="7">
    <source>
        <dbReference type="Pfam" id="PF00251"/>
    </source>
</evidence>
<feature type="domain" description="Glycosyl hydrolase family 32 C-terminal" evidence="8">
    <location>
        <begin position="974"/>
        <end position="1178"/>
    </location>
</feature>
<feature type="repeat" description="PPR" evidence="6">
    <location>
        <begin position="115"/>
        <end position="149"/>
    </location>
</feature>
<dbReference type="PROSITE" id="PS51375">
    <property type="entry name" value="PPR"/>
    <property type="match status" value="6"/>
</dbReference>
<dbReference type="Proteomes" id="UP000489600">
    <property type="component" value="Unassembled WGS sequence"/>
</dbReference>
<evidence type="ECO:0000256" key="1">
    <source>
        <dbReference type="ARBA" id="ARBA00006643"/>
    </source>
</evidence>
<evidence type="ECO:0000256" key="4">
    <source>
        <dbReference type="ARBA" id="ARBA00022801"/>
    </source>
</evidence>
<accession>A0A565BVV7</accession>
<dbReference type="Pfam" id="PF00251">
    <property type="entry name" value="Glyco_hydro_32N"/>
    <property type="match status" value="1"/>
</dbReference>
<protein>
    <recommendedName>
        <fullName evidence="12">DYW domain-containing protein</fullName>
    </recommendedName>
</protein>
<evidence type="ECO:0000256" key="5">
    <source>
        <dbReference type="ARBA" id="ARBA00023295"/>
    </source>
</evidence>
<feature type="domain" description="DYW" evidence="9">
    <location>
        <begin position="531"/>
        <end position="622"/>
    </location>
</feature>
<evidence type="ECO:0000256" key="3">
    <source>
        <dbReference type="ARBA" id="ARBA00022737"/>
    </source>
</evidence>
<feature type="repeat" description="PPR" evidence="6">
    <location>
        <begin position="387"/>
        <end position="421"/>
    </location>
</feature>
<comment type="similarity">
    <text evidence="2">Belongs to the glycosyl hydrolase 32 family.</text>
</comment>
<dbReference type="SMART" id="SM00640">
    <property type="entry name" value="Glyco_32"/>
    <property type="match status" value="1"/>
</dbReference>
<comment type="caution">
    <text evidence="10">The sequence shown here is derived from an EMBL/GenBank/DDBJ whole genome shotgun (WGS) entry which is preliminary data.</text>
</comment>
<dbReference type="FunFam" id="1.25.40.10:FF:001050">
    <property type="entry name" value="Pentatricopeptide repeat-containing protein At2g33760"/>
    <property type="match status" value="1"/>
</dbReference>
<dbReference type="GO" id="GO:0005975">
    <property type="term" value="P:carbohydrate metabolic process"/>
    <property type="evidence" value="ECO:0007669"/>
    <property type="project" value="InterPro"/>
</dbReference>
<gene>
    <name evidence="10" type="ORF">ANE_LOCUS15930</name>
</gene>
<dbReference type="GO" id="GO:0004553">
    <property type="term" value="F:hydrolase activity, hydrolyzing O-glycosyl compounds"/>
    <property type="evidence" value="ECO:0007669"/>
    <property type="project" value="InterPro"/>
</dbReference>
<feature type="repeat" description="PPR" evidence="6">
    <location>
        <begin position="185"/>
        <end position="215"/>
    </location>
</feature>
<proteinExistence type="inferred from homology"/>
<keyword evidence="11" id="KW-1185">Reference proteome</keyword>
<evidence type="ECO:0008006" key="12">
    <source>
        <dbReference type="Google" id="ProtNLM"/>
    </source>
</evidence>
<feature type="repeat" description="PPR" evidence="6">
    <location>
        <begin position="317"/>
        <end position="351"/>
    </location>
</feature>
<dbReference type="EMBL" id="CABITT030000005">
    <property type="protein sequence ID" value="VVB05486.1"/>
    <property type="molecule type" value="Genomic_DNA"/>
</dbReference>
<evidence type="ECO:0000259" key="8">
    <source>
        <dbReference type="Pfam" id="PF08244"/>
    </source>
</evidence>
<name>A0A565BVV7_9BRAS</name>
<dbReference type="Pfam" id="PF08244">
    <property type="entry name" value="Glyco_hydro_32C"/>
    <property type="match status" value="1"/>
</dbReference>
<dbReference type="InterPro" id="IPR013189">
    <property type="entry name" value="Glyco_hydro_32_C"/>
</dbReference>
<dbReference type="SUPFAM" id="SSF48452">
    <property type="entry name" value="TPR-like"/>
    <property type="match status" value="1"/>
</dbReference>
<comment type="similarity">
    <text evidence="1">Belongs to the PPR family. PCMP-H subfamily.</text>
</comment>
<evidence type="ECO:0000313" key="11">
    <source>
        <dbReference type="Proteomes" id="UP000489600"/>
    </source>
</evidence>
<evidence type="ECO:0000256" key="6">
    <source>
        <dbReference type="PROSITE-ProRule" id="PRU00708"/>
    </source>
</evidence>
<keyword evidence="5" id="KW-0326">Glycosidase</keyword>
<dbReference type="InterPro" id="IPR032867">
    <property type="entry name" value="DYW_dom"/>
</dbReference>
<evidence type="ECO:0000313" key="10">
    <source>
        <dbReference type="EMBL" id="VVB05486.1"/>
    </source>
</evidence>
<dbReference type="Gene3D" id="2.115.10.20">
    <property type="entry name" value="Glycosyl hydrolase domain, family 43"/>
    <property type="match status" value="1"/>
</dbReference>
<dbReference type="SUPFAM" id="SSF75005">
    <property type="entry name" value="Arabinanase/levansucrase/invertase"/>
    <property type="match status" value="1"/>
</dbReference>
<evidence type="ECO:0000256" key="2">
    <source>
        <dbReference type="ARBA" id="ARBA00009902"/>
    </source>
</evidence>
<dbReference type="Pfam" id="PF01535">
    <property type="entry name" value="PPR"/>
    <property type="match status" value="1"/>
</dbReference>
<dbReference type="Pfam" id="PF14432">
    <property type="entry name" value="DYW_deaminase"/>
    <property type="match status" value="1"/>
</dbReference>
<dbReference type="FunFam" id="1.25.40.10:FF:000231">
    <property type="entry name" value="Pentatricopeptide repeat-containing protein chloroplastic"/>
    <property type="match status" value="1"/>
</dbReference>
<dbReference type="InterPro" id="IPR046849">
    <property type="entry name" value="E2_motif"/>
</dbReference>
<dbReference type="GO" id="GO:0008270">
    <property type="term" value="F:zinc ion binding"/>
    <property type="evidence" value="ECO:0007669"/>
    <property type="project" value="InterPro"/>
</dbReference>
<dbReference type="FunFam" id="1.25.40.10:FF:000344">
    <property type="entry name" value="Pentatricopeptide repeat-containing protein"/>
    <property type="match status" value="1"/>
</dbReference>
<dbReference type="FunFam" id="2.60.120.560:FF:000002">
    <property type="entry name" value="Beta-fructofuranosidase, insoluble isoenzyme CWINV1"/>
    <property type="match status" value="1"/>
</dbReference>
<keyword evidence="3" id="KW-0677">Repeat</keyword>
<feature type="domain" description="Glycosyl hydrolase family 32 N-terminal" evidence="7">
    <location>
        <begin position="656"/>
        <end position="971"/>
    </location>
</feature>
<dbReference type="InterPro" id="IPR013148">
    <property type="entry name" value="Glyco_hydro_32_N"/>
</dbReference>
<dbReference type="PANTHER" id="PTHR31953">
    <property type="entry name" value="BETA-FRUCTOFURANOSIDASE, INSOLUBLE ISOENZYME CWINV1-RELATED"/>
    <property type="match status" value="1"/>
</dbReference>
<dbReference type="Pfam" id="PF20430">
    <property type="entry name" value="Eplus_motif"/>
    <property type="match status" value="1"/>
</dbReference>
<dbReference type="GO" id="GO:0031425">
    <property type="term" value="P:chloroplast RNA processing"/>
    <property type="evidence" value="ECO:0007669"/>
    <property type="project" value="UniProtKB-ARBA"/>
</dbReference>
<organism evidence="10 11">
    <name type="scientific">Arabis nemorensis</name>
    <dbReference type="NCBI Taxonomy" id="586526"/>
    <lineage>
        <taxon>Eukaryota</taxon>
        <taxon>Viridiplantae</taxon>
        <taxon>Streptophyta</taxon>
        <taxon>Embryophyta</taxon>
        <taxon>Tracheophyta</taxon>
        <taxon>Spermatophyta</taxon>
        <taxon>Magnoliopsida</taxon>
        <taxon>eudicotyledons</taxon>
        <taxon>Gunneridae</taxon>
        <taxon>Pentapetalae</taxon>
        <taxon>rosids</taxon>
        <taxon>malvids</taxon>
        <taxon>Brassicales</taxon>
        <taxon>Brassicaceae</taxon>
        <taxon>Arabideae</taxon>
        <taxon>Arabis</taxon>
    </lineage>
</organism>